<evidence type="ECO:0000313" key="2">
    <source>
        <dbReference type="EMBL" id="SFR97623.1"/>
    </source>
</evidence>
<dbReference type="EMBL" id="FOZK01000002">
    <property type="protein sequence ID" value="SFR97623.1"/>
    <property type="molecule type" value="Genomic_DNA"/>
</dbReference>
<accession>A0A1I6L289</accession>
<gene>
    <name evidence="2" type="ORF">SAMN05216559_1886</name>
</gene>
<dbReference type="AlphaFoldDB" id="A0A1I6L289"/>
<evidence type="ECO:0000256" key="1">
    <source>
        <dbReference type="SAM" id="MobiDB-lite"/>
    </source>
</evidence>
<name>A0A1I6L289_9EURY</name>
<organism evidence="2 3">
    <name type="scientific">Halomicrobium zhouii</name>
    <dbReference type="NCBI Taxonomy" id="767519"/>
    <lineage>
        <taxon>Archaea</taxon>
        <taxon>Methanobacteriati</taxon>
        <taxon>Methanobacteriota</taxon>
        <taxon>Stenosarchaea group</taxon>
        <taxon>Halobacteria</taxon>
        <taxon>Halobacteriales</taxon>
        <taxon>Haloarculaceae</taxon>
        <taxon>Halomicrobium</taxon>
    </lineage>
</organism>
<keyword evidence="3" id="KW-1185">Reference proteome</keyword>
<evidence type="ECO:0000313" key="3">
    <source>
        <dbReference type="Proteomes" id="UP000199062"/>
    </source>
</evidence>
<feature type="region of interest" description="Disordered" evidence="1">
    <location>
        <begin position="161"/>
        <end position="181"/>
    </location>
</feature>
<sequence length="208" mass="22954">MNVFWKKGRESIYRWNRFQWTMNRRRVLALLSVTIPISGCTFRGSDTDGTPSDHPPSTTSEPTAETATSTPTSENPSPRAYLPESTDGWELERTGDFEWSVLGGNDGIRGYYTGPDGGSYEVLVMFSEYPVDGSARSWACAGWQIALALDSVAMAASTGTDQRTFTPERPPQMTQTPASEREAEVRELLTLSPKLTAAVIEDNRVECS</sequence>
<protein>
    <submittedName>
        <fullName evidence="2">Uncharacterized protein</fullName>
    </submittedName>
</protein>
<proteinExistence type="predicted"/>
<reference evidence="2 3" key="1">
    <citation type="submission" date="2016-10" db="EMBL/GenBank/DDBJ databases">
        <authorList>
            <person name="de Groot N.N."/>
        </authorList>
    </citation>
    <scope>NUCLEOTIDE SEQUENCE [LARGE SCALE GENOMIC DNA]</scope>
    <source>
        <strain evidence="2 3">CGMCC 1.10457</strain>
    </source>
</reference>
<feature type="compositionally biased region" description="Low complexity" evidence="1">
    <location>
        <begin position="55"/>
        <end position="78"/>
    </location>
</feature>
<dbReference type="Proteomes" id="UP000199062">
    <property type="component" value="Unassembled WGS sequence"/>
</dbReference>
<feature type="region of interest" description="Disordered" evidence="1">
    <location>
        <begin position="42"/>
        <end position="86"/>
    </location>
</feature>